<comment type="caution">
    <text evidence="1">The sequence shown here is derived from an EMBL/GenBank/DDBJ whole genome shotgun (WGS) entry which is preliminary data.</text>
</comment>
<dbReference type="EMBL" id="JAYLLH010000001">
    <property type="protein sequence ID" value="MEC3859851.1"/>
    <property type="molecule type" value="Genomic_DNA"/>
</dbReference>
<dbReference type="RefSeq" id="WP_326295419.1">
    <property type="nucleotide sequence ID" value="NZ_JAYLLH010000001.1"/>
</dbReference>
<accession>A0ABU6HCZ0</accession>
<organism evidence="1 2">
    <name type="scientific">Mesobacterium hydrothermale</name>
    <dbReference type="NCBI Taxonomy" id="3111907"/>
    <lineage>
        <taxon>Bacteria</taxon>
        <taxon>Pseudomonadati</taxon>
        <taxon>Pseudomonadota</taxon>
        <taxon>Alphaproteobacteria</taxon>
        <taxon>Rhodobacterales</taxon>
        <taxon>Roseobacteraceae</taxon>
        <taxon>Mesobacterium</taxon>
    </lineage>
</organism>
<keyword evidence="2" id="KW-1185">Reference proteome</keyword>
<protein>
    <submittedName>
        <fullName evidence="1">Uncharacterized protein</fullName>
    </submittedName>
</protein>
<reference evidence="1 2" key="1">
    <citation type="submission" date="2024-01" db="EMBL/GenBank/DDBJ databases">
        <title>Mesobacterium rodlantinim sp. nov., isolated from shallow sea hydrothermal systems off Kueishantao Island.</title>
        <authorList>
            <person name="Su Z."/>
            <person name="Tang K."/>
        </authorList>
    </citation>
    <scope>NUCLEOTIDE SEQUENCE [LARGE SCALE GENOMIC DNA]</scope>
    <source>
        <strain evidence="1 2">TK19101</strain>
    </source>
</reference>
<gene>
    <name evidence="1" type="ORF">VK792_01020</name>
</gene>
<sequence length="51" mass="5829">MTPKFPRKVDAQQALDCLEQAWAYYTPMPRIVTTAEAPKPDQVWPDYFAAA</sequence>
<evidence type="ECO:0000313" key="2">
    <source>
        <dbReference type="Proteomes" id="UP001348149"/>
    </source>
</evidence>
<proteinExistence type="predicted"/>
<evidence type="ECO:0000313" key="1">
    <source>
        <dbReference type="EMBL" id="MEC3859851.1"/>
    </source>
</evidence>
<dbReference type="Proteomes" id="UP001348149">
    <property type="component" value="Unassembled WGS sequence"/>
</dbReference>
<name>A0ABU6HCZ0_9RHOB</name>